<evidence type="ECO:0000313" key="2">
    <source>
        <dbReference type="EMBL" id="MDQ0487856.1"/>
    </source>
</evidence>
<feature type="region of interest" description="Disordered" evidence="1">
    <location>
        <begin position="1"/>
        <end position="29"/>
    </location>
</feature>
<keyword evidence="3" id="KW-1185">Reference proteome</keyword>
<evidence type="ECO:0000313" key="3">
    <source>
        <dbReference type="Proteomes" id="UP001236795"/>
    </source>
</evidence>
<evidence type="ECO:0000256" key="1">
    <source>
        <dbReference type="SAM" id="MobiDB-lite"/>
    </source>
</evidence>
<proteinExistence type="predicted"/>
<name>A0ABU0KHC3_9ACTN</name>
<gene>
    <name evidence="2" type="ORF">QO019_002711</name>
</gene>
<dbReference type="Proteomes" id="UP001236795">
    <property type="component" value="Unassembled WGS sequence"/>
</dbReference>
<protein>
    <submittedName>
        <fullName evidence="2">Uncharacterized protein</fullName>
    </submittedName>
</protein>
<accession>A0ABU0KHC3</accession>
<comment type="caution">
    <text evidence="2">The sequence shown here is derived from an EMBL/GenBank/DDBJ whole genome shotgun (WGS) entry which is preliminary data.</text>
</comment>
<dbReference type="EMBL" id="JAUSWC010000008">
    <property type="protein sequence ID" value="MDQ0487856.1"/>
    <property type="molecule type" value="Genomic_DNA"/>
</dbReference>
<sequence length="29" mass="3038">MPRSPVADIESPDRRSDVAAGMPSGLRVA</sequence>
<reference evidence="2 3" key="1">
    <citation type="submission" date="2023-07" db="EMBL/GenBank/DDBJ databases">
        <title>Genomic Encyclopedia of Type Strains, Phase IV (KMG-IV): sequencing the most valuable type-strain genomes for metagenomic binning, comparative biology and taxonomic classification.</title>
        <authorList>
            <person name="Goeker M."/>
        </authorList>
    </citation>
    <scope>NUCLEOTIDE SEQUENCE [LARGE SCALE GENOMIC DNA]</scope>
    <source>
        <strain evidence="2 3">DSM 40573</strain>
    </source>
</reference>
<organism evidence="2 3">
    <name type="scientific">Streptomyces thermodiastaticus</name>
    <dbReference type="NCBI Taxonomy" id="44061"/>
    <lineage>
        <taxon>Bacteria</taxon>
        <taxon>Bacillati</taxon>
        <taxon>Actinomycetota</taxon>
        <taxon>Actinomycetes</taxon>
        <taxon>Kitasatosporales</taxon>
        <taxon>Streptomycetaceae</taxon>
        <taxon>Streptomyces</taxon>
    </lineage>
</organism>